<gene>
    <name evidence="1" type="ORF">V6N12_061284</name>
</gene>
<sequence length="116" mass="13013">MDFSLPLIFEGKLEVSGEFQTEVEWGETKISTTVVEVVQKVVVPAKTKMTVNLVATKGTYDVPFTYMQRDTLYDGSTYTSEIEGNTYTDSNYYNINFVTKAEKLRYVGSVGGHSNL</sequence>
<dbReference type="InterPro" id="IPR053237">
    <property type="entry name" value="Natterin_C"/>
</dbReference>
<dbReference type="PANTHER" id="PTHR39244:SF5">
    <property type="entry name" value="NATTERIN-3-LIKE"/>
    <property type="match status" value="1"/>
</dbReference>
<dbReference type="Pfam" id="PF03318">
    <property type="entry name" value="ETX_MTX2"/>
    <property type="match status" value="1"/>
</dbReference>
<dbReference type="Gene3D" id="2.170.15.10">
    <property type="entry name" value="Proaerolysin, chain A, domain 3"/>
    <property type="match status" value="1"/>
</dbReference>
<dbReference type="PANTHER" id="PTHR39244">
    <property type="entry name" value="NATTERIN-4"/>
    <property type="match status" value="1"/>
</dbReference>
<keyword evidence="2" id="KW-1185">Reference proteome</keyword>
<dbReference type="Proteomes" id="UP001472677">
    <property type="component" value="Unassembled WGS sequence"/>
</dbReference>
<dbReference type="InterPro" id="IPR004991">
    <property type="entry name" value="Aerolysin-like"/>
</dbReference>
<comment type="caution">
    <text evidence="1">The sequence shown here is derived from an EMBL/GenBank/DDBJ whole genome shotgun (WGS) entry which is preliminary data.</text>
</comment>
<dbReference type="SUPFAM" id="SSF56973">
    <property type="entry name" value="Aerolisin/ETX pore-forming domain"/>
    <property type="match status" value="1"/>
</dbReference>
<dbReference type="EMBL" id="JBBPBM010000021">
    <property type="protein sequence ID" value="KAK8548370.1"/>
    <property type="molecule type" value="Genomic_DNA"/>
</dbReference>
<proteinExistence type="predicted"/>
<name>A0ABR2DWM1_9ROSI</name>
<accession>A0ABR2DWM1</accession>
<evidence type="ECO:0000313" key="1">
    <source>
        <dbReference type="EMBL" id="KAK8548370.1"/>
    </source>
</evidence>
<reference evidence="1 2" key="1">
    <citation type="journal article" date="2024" name="G3 (Bethesda)">
        <title>Genome assembly of Hibiscus sabdariffa L. provides insights into metabolisms of medicinal natural products.</title>
        <authorList>
            <person name="Kim T."/>
        </authorList>
    </citation>
    <scope>NUCLEOTIDE SEQUENCE [LARGE SCALE GENOMIC DNA]</scope>
    <source>
        <strain evidence="1">TK-2024</strain>
        <tissue evidence="1">Old leaves</tissue>
    </source>
</reference>
<evidence type="ECO:0000313" key="2">
    <source>
        <dbReference type="Proteomes" id="UP001472677"/>
    </source>
</evidence>
<protein>
    <submittedName>
        <fullName evidence="1">Uncharacterized protein</fullName>
    </submittedName>
</protein>
<organism evidence="1 2">
    <name type="scientific">Hibiscus sabdariffa</name>
    <name type="common">roselle</name>
    <dbReference type="NCBI Taxonomy" id="183260"/>
    <lineage>
        <taxon>Eukaryota</taxon>
        <taxon>Viridiplantae</taxon>
        <taxon>Streptophyta</taxon>
        <taxon>Embryophyta</taxon>
        <taxon>Tracheophyta</taxon>
        <taxon>Spermatophyta</taxon>
        <taxon>Magnoliopsida</taxon>
        <taxon>eudicotyledons</taxon>
        <taxon>Gunneridae</taxon>
        <taxon>Pentapetalae</taxon>
        <taxon>rosids</taxon>
        <taxon>malvids</taxon>
        <taxon>Malvales</taxon>
        <taxon>Malvaceae</taxon>
        <taxon>Malvoideae</taxon>
        <taxon>Hibiscus</taxon>
    </lineage>
</organism>